<evidence type="ECO:0000313" key="3">
    <source>
        <dbReference type="Proteomes" id="UP001493487"/>
    </source>
</evidence>
<organism evidence="2 3">
    <name type="scientific">Cohnella silvisoli</name>
    <dbReference type="NCBI Taxonomy" id="2873699"/>
    <lineage>
        <taxon>Bacteria</taxon>
        <taxon>Bacillati</taxon>
        <taxon>Bacillota</taxon>
        <taxon>Bacilli</taxon>
        <taxon>Bacillales</taxon>
        <taxon>Paenibacillaceae</taxon>
        <taxon>Cohnella</taxon>
    </lineage>
</organism>
<dbReference type="RefSeq" id="WP_232185583.1">
    <property type="nucleotide sequence ID" value="NZ_JAIOAP010000005.1"/>
</dbReference>
<proteinExistence type="predicted"/>
<dbReference type="Proteomes" id="UP001493487">
    <property type="component" value="Unassembled WGS sequence"/>
</dbReference>
<sequence length="362" mass="40609">MLMSLTSVSAATKPIVKPIRVYVQDKEIRPAAAPVIQGGRVYVEFRSVVQALGYKFKYDTVKKVITADSEDASFKIDLKTGATYVNGMRFLYDPKAPMIIASGANTLVLNHLFHATSYLNADYYSDKKILKVYEDPWGKPKKADLRAIRAVIDTHYQTAGGVSSITGFELRSWGTYATVSADVTIRKSGDELLDRIEHATIEMERGNGNRWTIHDIQSETEYLDFKSLLQKEAVVPETDKSAIVALMEASVKALNEENAKELVAILNPDAPLGVGISSRGELELVYQYKFLNQDFEYATEKAAVVSYEPNKATIYVVRTIRDKKNSEQPHFRSYMLLSLVKASDGKWYLNPDSDVMLDYETL</sequence>
<evidence type="ECO:0000259" key="1">
    <source>
        <dbReference type="Pfam" id="PF07833"/>
    </source>
</evidence>
<dbReference type="EMBL" id="JASKHM010000005">
    <property type="protein sequence ID" value="MEQ4482881.1"/>
    <property type="molecule type" value="Genomic_DNA"/>
</dbReference>
<name>A0ABV1KSE6_9BACL</name>
<gene>
    <name evidence="2" type="ORF">QJS35_10780</name>
</gene>
<dbReference type="InterPro" id="IPR036582">
    <property type="entry name" value="Mao_N_sf"/>
</dbReference>
<reference evidence="2 3" key="1">
    <citation type="journal article" date="2023" name="Genome Announc.">
        <title>Pan-Genome Analyses of the Genus Cohnella and Proposal of the Novel Species Cohnella silvisoli sp. nov., Isolated from Forest Soil.</title>
        <authorList>
            <person name="Wang C."/>
            <person name="Mao L."/>
            <person name="Bao G."/>
            <person name="Zhu H."/>
        </authorList>
    </citation>
    <scope>NUCLEOTIDE SEQUENCE [LARGE SCALE GENOMIC DNA]</scope>
    <source>
        <strain evidence="2 3">NL03-T5-1</strain>
    </source>
</reference>
<dbReference type="Pfam" id="PF07833">
    <property type="entry name" value="Cu_amine_oxidN1"/>
    <property type="match status" value="1"/>
</dbReference>
<comment type="caution">
    <text evidence="2">The sequence shown here is derived from an EMBL/GenBank/DDBJ whole genome shotgun (WGS) entry which is preliminary data.</text>
</comment>
<dbReference type="Gene3D" id="3.10.450.50">
    <property type="match status" value="1"/>
</dbReference>
<dbReference type="InterPro" id="IPR012854">
    <property type="entry name" value="Cu_amine_oxidase-like_N"/>
</dbReference>
<evidence type="ECO:0000313" key="2">
    <source>
        <dbReference type="EMBL" id="MEQ4482881.1"/>
    </source>
</evidence>
<keyword evidence="3" id="KW-1185">Reference proteome</keyword>
<protein>
    <submittedName>
        <fullName evidence="2">Stalk domain-containing protein</fullName>
    </submittedName>
</protein>
<feature type="domain" description="Copper amine oxidase-like N-terminal" evidence="1">
    <location>
        <begin position="23"/>
        <end position="100"/>
    </location>
</feature>
<accession>A0ABV1KSE6</accession>
<dbReference type="SUPFAM" id="SSF55383">
    <property type="entry name" value="Copper amine oxidase, domain N"/>
    <property type="match status" value="1"/>
</dbReference>